<keyword evidence="4" id="KW-1185">Reference proteome</keyword>
<dbReference type="Proteomes" id="UP001499854">
    <property type="component" value="Unassembled WGS sequence"/>
</dbReference>
<sequence>MVNGSCTYTPDPTYQPLNDPHAGEKGAWYLMTCPDAVKPGNPPIATTVTSEVWLATPPPAPVLPSPAVLAAEAQKKLQLPAPTIVSNPRPGLPQLVSVPMWAWTPRSVFTPVSATAEVPGESVTATATPVSVAWDFGDGSTTTCAGPGTPFPTGGDPEASSPDCGHTYTHSSGSGTYTVRATITWNVTWAGAGQVGAFNGMTTTASEQVVVQQSQALITGG</sequence>
<feature type="domain" description="PKD" evidence="2">
    <location>
        <begin position="124"/>
        <end position="169"/>
    </location>
</feature>
<dbReference type="InterPro" id="IPR013783">
    <property type="entry name" value="Ig-like_fold"/>
</dbReference>
<dbReference type="InterPro" id="IPR000601">
    <property type="entry name" value="PKD_dom"/>
</dbReference>
<organism evidence="3 4">
    <name type="scientific">Catenulispora subtropica</name>
    <dbReference type="NCBI Taxonomy" id="450798"/>
    <lineage>
        <taxon>Bacteria</taxon>
        <taxon>Bacillati</taxon>
        <taxon>Actinomycetota</taxon>
        <taxon>Actinomycetes</taxon>
        <taxon>Catenulisporales</taxon>
        <taxon>Catenulisporaceae</taxon>
        <taxon>Catenulispora</taxon>
    </lineage>
</organism>
<dbReference type="Gene3D" id="2.60.40.10">
    <property type="entry name" value="Immunoglobulins"/>
    <property type="match status" value="1"/>
</dbReference>
<dbReference type="PROSITE" id="PS50093">
    <property type="entry name" value="PKD"/>
    <property type="match status" value="1"/>
</dbReference>
<evidence type="ECO:0000259" key="2">
    <source>
        <dbReference type="PROSITE" id="PS50093"/>
    </source>
</evidence>
<name>A0ABN2T878_9ACTN</name>
<accession>A0ABN2T878</accession>
<reference evidence="3 4" key="1">
    <citation type="journal article" date="2019" name="Int. J. Syst. Evol. Microbiol.">
        <title>The Global Catalogue of Microorganisms (GCM) 10K type strain sequencing project: providing services to taxonomists for standard genome sequencing and annotation.</title>
        <authorList>
            <consortium name="The Broad Institute Genomics Platform"/>
            <consortium name="The Broad Institute Genome Sequencing Center for Infectious Disease"/>
            <person name="Wu L."/>
            <person name="Ma J."/>
        </authorList>
    </citation>
    <scope>NUCLEOTIDE SEQUENCE [LARGE SCALE GENOMIC DNA]</scope>
    <source>
        <strain evidence="3 4">JCM 16013</strain>
    </source>
</reference>
<dbReference type="SUPFAM" id="SSF49299">
    <property type="entry name" value="PKD domain"/>
    <property type="match status" value="1"/>
</dbReference>
<evidence type="ECO:0000313" key="4">
    <source>
        <dbReference type="Proteomes" id="UP001499854"/>
    </source>
</evidence>
<proteinExistence type="predicted"/>
<comment type="caution">
    <text evidence="3">The sequence shown here is derived from an EMBL/GenBank/DDBJ whole genome shotgun (WGS) entry which is preliminary data.</text>
</comment>
<protein>
    <recommendedName>
        <fullName evidence="2">PKD domain-containing protein</fullName>
    </recommendedName>
</protein>
<dbReference type="InterPro" id="IPR035986">
    <property type="entry name" value="PKD_dom_sf"/>
</dbReference>
<evidence type="ECO:0000256" key="1">
    <source>
        <dbReference type="SAM" id="MobiDB-lite"/>
    </source>
</evidence>
<feature type="compositionally biased region" description="Low complexity" evidence="1">
    <location>
        <begin position="145"/>
        <end position="157"/>
    </location>
</feature>
<dbReference type="EMBL" id="BAAAQM010000071">
    <property type="protein sequence ID" value="GAA2001386.1"/>
    <property type="molecule type" value="Genomic_DNA"/>
</dbReference>
<gene>
    <name evidence="3" type="ORF">GCM10009838_78970</name>
</gene>
<feature type="region of interest" description="Disordered" evidence="1">
    <location>
        <begin position="145"/>
        <end position="164"/>
    </location>
</feature>
<evidence type="ECO:0000313" key="3">
    <source>
        <dbReference type="EMBL" id="GAA2001386.1"/>
    </source>
</evidence>